<reference evidence="2 3" key="1">
    <citation type="submission" date="2018-10" db="EMBL/GenBank/DDBJ databases">
        <title>Genomic Encyclopedia of Archaeal and Bacterial Type Strains, Phase II (KMG-II): from individual species to whole genera.</title>
        <authorList>
            <person name="Goeker M."/>
        </authorList>
    </citation>
    <scope>NUCLEOTIDE SEQUENCE [LARGE SCALE GENOMIC DNA]</scope>
    <source>
        <strain evidence="2 3">DSM 19839</strain>
    </source>
</reference>
<proteinExistence type="predicted"/>
<evidence type="ECO:0000313" key="2">
    <source>
        <dbReference type="EMBL" id="RKS42519.1"/>
    </source>
</evidence>
<feature type="chain" id="PRO_5019798070" description="GLPGLI family protein" evidence="1">
    <location>
        <begin position="20"/>
        <end position="260"/>
    </location>
</feature>
<evidence type="ECO:0008006" key="4">
    <source>
        <dbReference type="Google" id="ProtNLM"/>
    </source>
</evidence>
<keyword evidence="1" id="KW-0732">Signal</keyword>
<dbReference type="OrthoDB" id="878468at2"/>
<evidence type="ECO:0000256" key="1">
    <source>
        <dbReference type="SAM" id="SignalP"/>
    </source>
</evidence>
<gene>
    <name evidence="2" type="ORF">BC962_3244</name>
</gene>
<sequence length="260" mass="30393">MKNTFIILILLFTIHQSSAECAMSGITYFPEQTTVSQNSMFIIEGYSYSQKVINSFKNDRKAYLESEDGDKIDLILQEILIGQMSLTQAIFKPAKKLKLNKKYFLKFTHLTDKENYKELTRYNRERKEHEPVAWKVTNNQTEDLNKNLGLKFEQTDVQYYGCGPEAYAIFQPQNSSESEIWYRTEVYDERTKTTTTYIIKTWEGKLRVGHGMCSGGFAYNKDGNYKVRFTPMNIDGKKLVTTEWKSFESPFKYSKSPWGF</sequence>
<feature type="signal peptide" evidence="1">
    <location>
        <begin position="1"/>
        <end position="19"/>
    </location>
</feature>
<keyword evidence="3" id="KW-1185">Reference proteome</keyword>
<dbReference type="Proteomes" id="UP000276282">
    <property type="component" value="Unassembled WGS sequence"/>
</dbReference>
<name>A0A495P1I9_9FLAO</name>
<accession>A0A495P1I9</accession>
<protein>
    <recommendedName>
        <fullName evidence="4">GLPGLI family protein</fullName>
    </recommendedName>
</protein>
<comment type="caution">
    <text evidence="2">The sequence shown here is derived from an EMBL/GenBank/DDBJ whole genome shotgun (WGS) entry which is preliminary data.</text>
</comment>
<organism evidence="2 3">
    <name type="scientific">Gillisia mitskevichiae</name>
    <dbReference type="NCBI Taxonomy" id="270921"/>
    <lineage>
        <taxon>Bacteria</taxon>
        <taxon>Pseudomonadati</taxon>
        <taxon>Bacteroidota</taxon>
        <taxon>Flavobacteriia</taxon>
        <taxon>Flavobacteriales</taxon>
        <taxon>Flavobacteriaceae</taxon>
        <taxon>Gillisia</taxon>
    </lineage>
</organism>
<dbReference type="RefSeq" id="WP_147405670.1">
    <property type="nucleotide sequence ID" value="NZ_RBLG01000009.1"/>
</dbReference>
<dbReference type="EMBL" id="RBLG01000009">
    <property type="protein sequence ID" value="RKS42519.1"/>
    <property type="molecule type" value="Genomic_DNA"/>
</dbReference>
<evidence type="ECO:0000313" key="3">
    <source>
        <dbReference type="Proteomes" id="UP000276282"/>
    </source>
</evidence>
<dbReference type="AlphaFoldDB" id="A0A495P1I9"/>